<dbReference type="OrthoDB" id="9759819at2"/>
<evidence type="ECO:0000256" key="3">
    <source>
        <dbReference type="ARBA" id="ARBA00022806"/>
    </source>
</evidence>
<proteinExistence type="predicted"/>
<dbReference type="Gene3D" id="3.40.50.300">
    <property type="entry name" value="P-loop containing nucleotide triphosphate hydrolases"/>
    <property type="match status" value="2"/>
</dbReference>
<keyword evidence="2" id="KW-0378">Hydrolase</keyword>
<dbReference type="PANTHER" id="PTHR11274:SF0">
    <property type="entry name" value="GENERAL TRANSCRIPTION AND DNA REPAIR FACTOR IIH HELICASE SUBUNIT XPB"/>
    <property type="match status" value="1"/>
</dbReference>
<evidence type="ECO:0000313" key="8">
    <source>
        <dbReference type="EMBL" id="EOR93964.1"/>
    </source>
</evidence>
<dbReference type="GO" id="GO:0005524">
    <property type="term" value="F:ATP binding"/>
    <property type="evidence" value="ECO:0007669"/>
    <property type="project" value="UniProtKB-KW"/>
</dbReference>
<dbReference type="GO" id="GO:0016787">
    <property type="term" value="F:hydrolase activity"/>
    <property type="evidence" value="ECO:0007669"/>
    <property type="project" value="UniProtKB-KW"/>
</dbReference>
<keyword evidence="1" id="KW-0547">Nucleotide-binding</keyword>
<keyword evidence="5" id="KW-0472">Membrane</keyword>
<keyword evidence="3" id="KW-0347">Helicase</keyword>
<dbReference type="EMBL" id="AQPN01000100">
    <property type="protein sequence ID" value="EOR93964.1"/>
    <property type="molecule type" value="Genomic_DNA"/>
</dbReference>
<name>R9GYA2_9SPHI</name>
<keyword evidence="9" id="KW-1185">Reference proteome</keyword>
<accession>R9GYA2</accession>
<dbReference type="PROSITE" id="PS51194">
    <property type="entry name" value="HELICASE_CTER"/>
    <property type="match status" value="1"/>
</dbReference>
<dbReference type="RefSeq" id="WP_016196029.1">
    <property type="nucleotide sequence ID" value="NZ_AQPN01000100.1"/>
</dbReference>
<dbReference type="PANTHER" id="PTHR11274">
    <property type="entry name" value="RAD25/XP-B DNA REPAIR HELICASE"/>
    <property type="match status" value="1"/>
</dbReference>
<dbReference type="PROSITE" id="PS51192">
    <property type="entry name" value="HELICASE_ATP_BIND_1"/>
    <property type="match status" value="1"/>
</dbReference>
<evidence type="ECO:0000259" key="6">
    <source>
        <dbReference type="PROSITE" id="PS51192"/>
    </source>
</evidence>
<dbReference type="SMART" id="SM00487">
    <property type="entry name" value="DEXDc"/>
    <property type="match status" value="1"/>
</dbReference>
<dbReference type="Pfam" id="PF00271">
    <property type="entry name" value="Helicase_C"/>
    <property type="match status" value="1"/>
</dbReference>
<dbReference type="InterPro" id="IPR027417">
    <property type="entry name" value="P-loop_NTPase"/>
</dbReference>
<dbReference type="InterPro" id="IPR001650">
    <property type="entry name" value="Helicase_C-like"/>
</dbReference>
<dbReference type="GO" id="GO:0003677">
    <property type="term" value="F:DNA binding"/>
    <property type="evidence" value="ECO:0007669"/>
    <property type="project" value="InterPro"/>
</dbReference>
<dbReference type="PATRIC" id="fig|1150600.3.peg.2771"/>
<evidence type="ECO:0000256" key="1">
    <source>
        <dbReference type="ARBA" id="ARBA00022741"/>
    </source>
</evidence>
<keyword evidence="5" id="KW-0812">Transmembrane</keyword>
<evidence type="ECO:0000313" key="9">
    <source>
        <dbReference type="Proteomes" id="UP000014174"/>
    </source>
</evidence>
<reference evidence="8 9" key="1">
    <citation type="journal article" date="2013" name="Genome Announc.">
        <title>Draft Genome Sequence of Arcticibacter svalbardensis Strain MN12-7T, a Member of the Family Sphingobacteriaceae Isolated from an Arctic Soil Sample.</title>
        <authorList>
            <person name="Shivaji S."/>
            <person name="Ara S."/>
            <person name="Prasad S."/>
            <person name="Manasa B.P."/>
            <person name="Begum Z."/>
            <person name="Singh A."/>
            <person name="Kumar Pinnaka A."/>
        </authorList>
    </citation>
    <scope>NUCLEOTIDE SEQUENCE [LARGE SCALE GENOMIC DNA]</scope>
    <source>
        <strain evidence="8 9">MN12-7</strain>
    </source>
</reference>
<evidence type="ECO:0000256" key="5">
    <source>
        <dbReference type="SAM" id="Phobius"/>
    </source>
</evidence>
<dbReference type="Pfam" id="PF04851">
    <property type="entry name" value="ResIII"/>
    <property type="match status" value="1"/>
</dbReference>
<feature type="domain" description="Helicase C-terminal" evidence="7">
    <location>
        <begin position="543"/>
        <end position="707"/>
    </location>
</feature>
<evidence type="ECO:0000256" key="2">
    <source>
        <dbReference type="ARBA" id="ARBA00022801"/>
    </source>
</evidence>
<dbReference type="SUPFAM" id="SSF52540">
    <property type="entry name" value="P-loop containing nucleoside triphosphate hydrolases"/>
    <property type="match status" value="1"/>
</dbReference>
<sequence length="750" mass="86696">MLKDVSWPEDRSYRSGSEFKPYEFYQDALMNSTILDLLLGYFSTSAIHLLSLGFATFISKGGKLRMLINDVLSEKDKEAVLLGKSSFVSSTLVDLSDFKSIKDSLDEYGNHFFECIAWLINQDRIQLKVIRPKEGKGISHYKSGVFGDGINKVGFKASCNFTSYGLLSNLEEIEIYILGDDLRSDKFILKQDKYFEEIYSERADFVEYVPVEEIQAIIINTFANKDIDELLVQEKELLNLKKRYLKLDKHKELKPVFIAEGDSDYLLPKFPYKEGPRDYQIKAYDNWIANGYKGLFAMATGTGKTITALNCVLQEFRIQNQYNFVVLVPTIALADQWYEEATQKFNYTDIVICSSKHLGWEARVNQFGRNFIIGSNNNFGLIVTYATFRGLKFQTTWERNFKGFFSLLTLIADEAHTLGSAKLLKILPVKINKRIGLSATPERVYDATGQELLCNFFNAFPPHYTFVYNMQQAINDKILCKYYYYPVMVSLEPDELDAYRSITKKLAKYIDSVTGRYRESPAVSRLLIERKNVIHKARQKESTLLEIVDRIGPDKFKYVFIYVPEGNSANYDEQDTTISDEDDMRIVNRYTSLLYQQHHFKMRKFLGDTQDREAILSQFRNGEIDAVLAMKCLDEGVDVPRTQYAVFCSSTGNPRQYVQRRGRVLRFHKNKPYAYIYDMVVKPPVDITQGQSQEHKVEKNILMGELKRLINFAALAENKMQVMKSLEDLASIYEIDIYEMMNSELDLYEI</sequence>
<protein>
    <submittedName>
        <fullName evidence="8">DNA-repair protein</fullName>
    </submittedName>
</protein>
<dbReference type="SMART" id="SM00490">
    <property type="entry name" value="HELICc"/>
    <property type="match status" value="1"/>
</dbReference>
<dbReference type="InterPro" id="IPR050615">
    <property type="entry name" value="ATP-dep_DNA_Helicase"/>
</dbReference>
<keyword evidence="5" id="KW-1133">Transmembrane helix</keyword>
<evidence type="ECO:0000256" key="4">
    <source>
        <dbReference type="ARBA" id="ARBA00022840"/>
    </source>
</evidence>
<comment type="caution">
    <text evidence="8">The sequence shown here is derived from an EMBL/GenBank/DDBJ whole genome shotgun (WGS) entry which is preliminary data.</text>
</comment>
<dbReference type="Proteomes" id="UP000014174">
    <property type="component" value="Unassembled WGS sequence"/>
</dbReference>
<organism evidence="8 9">
    <name type="scientific">Arcticibacter svalbardensis MN12-7</name>
    <dbReference type="NCBI Taxonomy" id="1150600"/>
    <lineage>
        <taxon>Bacteria</taxon>
        <taxon>Pseudomonadati</taxon>
        <taxon>Bacteroidota</taxon>
        <taxon>Sphingobacteriia</taxon>
        <taxon>Sphingobacteriales</taxon>
        <taxon>Sphingobacteriaceae</taxon>
        <taxon>Arcticibacter</taxon>
    </lineage>
</organism>
<dbReference type="AlphaFoldDB" id="R9GYA2"/>
<dbReference type="InterPro" id="IPR014001">
    <property type="entry name" value="Helicase_ATP-bd"/>
</dbReference>
<feature type="domain" description="Helicase ATP-binding" evidence="6">
    <location>
        <begin position="285"/>
        <end position="459"/>
    </location>
</feature>
<feature type="transmembrane region" description="Helical" evidence="5">
    <location>
        <begin position="38"/>
        <end position="58"/>
    </location>
</feature>
<dbReference type="eggNOG" id="COG1061">
    <property type="taxonomic scope" value="Bacteria"/>
</dbReference>
<keyword evidence="4" id="KW-0067">ATP-binding</keyword>
<dbReference type="STRING" id="1150600.ADIARSV_2798"/>
<dbReference type="GO" id="GO:0004386">
    <property type="term" value="F:helicase activity"/>
    <property type="evidence" value="ECO:0007669"/>
    <property type="project" value="UniProtKB-KW"/>
</dbReference>
<dbReference type="InterPro" id="IPR006935">
    <property type="entry name" value="Helicase/UvrB_N"/>
</dbReference>
<evidence type="ECO:0000259" key="7">
    <source>
        <dbReference type="PROSITE" id="PS51194"/>
    </source>
</evidence>
<gene>
    <name evidence="8" type="ORF">ADIARSV_2798</name>
</gene>